<keyword evidence="7" id="KW-1185">Reference proteome</keyword>
<keyword evidence="1" id="KW-0433">Leucine-rich repeat</keyword>
<sequence>MHPSALLVLSMTAAVHASVGLTMCTKSNNLSVPCLNDTVTGTTTFLAPYSNGAYEFSSLGITFIQTWPPFAQSINLAFNNISEISTPIPTSLVSLNLSHNVLTKNWIQTPLTLMALDISYNQGGLPWMENISWGVYLPHLTQLTFRGNQVTNLSLNYDNFPMYPLNTLDLGDNPRILLTVDSDVYTRLNDASFVLTLDGPTVWTDAMNSCGGNDNVRPIQSFQKQYFPQGWQYDPSKWTLVYLCCQSCSIYYTLGHTRPVTPHYPTSIPVQPTNNPEVLSIRTITILGFMGVGFCILLTTLAFFVRKIVADWRERYELYPRGTICSSQCSVVGEAQPTPATDQTAYVQRPSTPRTTQLLSRGN</sequence>
<proteinExistence type="predicted"/>
<evidence type="ECO:0000313" key="6">
    <source>
        <dbReference type="EMBL" id="KAF0725107.1"/>
    </source>
</evidence>
<evidence type="ECO:0000256" key="2">
    <source>
        <dbReference type="ARBA" id="ARBA00022737"/>
    </source>
</evidence>
<keyword evidence="4" id="KW-0472">Membrane</keyword>
<keyword evidence="5" id="KW-0732">Signal</keyword>
<feature type="region of interest" description="Disordered" evidence="3">
    <location>
        <begin position="340"/>
        <end position="363"/>
    </location>
</feature>
<evidence type="ECO:0000256" key="3">
    <source>
        <dbReference type="SAM" id="MobiDB-lite"/>
    </source>
</evidence>
<keyword evidence="2" id="KW-0677">Repeat</keyword>
<dbReference type="SUPFAM" id="SSF52058">
    <property type="entry name" value="L domain-like"/>
    <property type="match status" value="1"/>
</dbReference>
<feature type="signal peptide" evidence="5">
    <location>
        <begin position="1"/>
        <end position="17"/>
    </location>
</feature>
<feature type="chain" id="PRO_5026069025" description="Leucine-rich repeat-containing N-terminal plant-type domain-containing protein" evidence="5">
    <location>
        <begin position="18"/>
        <end position="363"/>
    </location>
</feature>
<feature type="transmembrane region" description="Helical" evidence="4">
    <location>
        <begin position="284"/>
        <end position="305"/>
    </location>
</feature>
<comment type="caution">
    <text evidence="6">The sequence shown here is derived from an EMBL/GenBank/DDBJ whole genome shotgun (WGS) entry which is preliminary data.</text>
</comment>
<dbReference type="EMBL" id="VJMJ01000250">
    <property type="protein sequence ID" value="KAF0725107.1"/>
    <property type="molecule type" value="Genomic_DNA"/>
</dbReference>
<reference evidence="6 7" key="1">
    <citation type="submission" date="2019-07" db="EMBL/GenBank/DDBJ databases">
        <title>Genomics analysis of Aphanomyces spp. identifies a new class of oomycete effector associated with host adaptation.</title>
        <authorList>
            <person name="Gaulin E."/>
        </authorList>
    </citation>
    <scope>NUCLEOTIDE SEQUENCE [LARGE SCALE GENOMIC DNA]</scope>
    <source>
        <strain evidence="6 7">ATCC 201684</strain>
    </source>
</reference>
<name>A0A6G0WCU4_9STRA</name>
<dbReference type="VEuPathDB" id="FungiDB:AeMF1_020264"/>
<dbReference type="Gene3D" id="3.80.10.10">
    <property type="entry name" value="Ribonuclease Inhibitor"/>
    <property type="match status" value="1"/>
</dbReference>
<evidence type="ECO:0008006" key="8">
    <source>
        <dbReference type="Google" id="ProtNLM"/>
    </source>
</evidence>
<organism evidence="6 7">
    <name type="scientific">Aphanomyces euteiches</name>
    <dbReference type="NCBI Taxonomy" id="100861"/>
    <lineage>
        <taxon>Eukaryota</taxon>
        <taxon>Sar</taxon>
        <taxon>Stramenopiles</taxon>
        <taxon>Oomycota</taxon>
        <taxon>Saprolegniomycetes</taxon>
        <taxon>Saprolegniales</taxon>
        <taxon>Verrucalvaceae</taxon>
        <taxon>Aphanomyces</taxon>
    </lineage>
</organism>
<protein>
    <recommendedName>
        <fullName evidence="8">Leucine-rich repeat-containing N-terminal plant-type domain-containing protein</fullName>
    </recommendedName>
</protein>
<accession>A0A6G0WCU4</accession>
<evidence type="ECO:0000256" key="1">
    <source>
        <dbReference type="ARBA" id="ARBA00022614"/>
    </source>
</evidence>
<keyword evidence="4" id="KW-1133">Transmembrane helix</keyword>
<dbReference type="PANTHER" id="PTHR45617">
    <property type="entry name" value="LEUCINE RICH REPEAT FAMILY PROTEIN"/>
    <property type="match status" value="1"/>
</dbReference>
<dbReference type="InterPro" id="IPR032675">
    <property type="entry name" value="LRR_dom_sf"/>
</dbReference>
<keyword evidence="4" id="KW-0812">Transmembrane</keyword>
<dbReference type="Proteomes" id="UP000481153">
    <property type="component" value="Unassembled WGS sequence"/>
</dbReference>
<gene>
    <name evidence="6" type="ORF">Ae201684_016339</name>
</gene>
<evidence type="ECO:0000256" key="4">
    <source>
        <dbReference type="SAM" id="Phobius"/>
    </source>
</evidence>
<evidence type="ECO:0000256" key="5">
    <source>
        <dbReference type="SAM" id="SignalP"/>
    </source>
</evidence>
<dbReference type="AlphaFoldDB" id="A0A6G0WCU4"/>
<evidence type="ECO:0000313" key="7">
    <source>
        <dbReference type="Proteomes" id="UP000481153"/>
    </source>
</evidence>